<gene>
    <name evidence="1" type="ORF">DW072_04340</name>
</gene>
<dbReference type="AlphaFoldDB" id="A0A415FU67"/>
<sequence>MDVYSHSSSHTHIRRKNIMNIEKTASEVSKPSKETQLGFNPDRLMGRETKEAKSEVKTTETGKLIDFDKFITRSTDKFELRDLPSTYKERYNRTPINGLRGQWSGERGESEYKSTNPEANAALSEFGLSGIKYKNSIPDFRPVSAAIVKIEGMSADRSSRTDENGNHFEGNYEKANIKCAEQWNKDRRDGKDDWTPSDVEKWRKAHNYTWHEHNDMETCVLVPTIINKVFTHFGGVGETNKKNNRNGGFDD</sequence>
<dbReference type="Proteomes" id="UP000285262">
    <property type="component" value="Unassembled WGS sequence"/>
</dbReference>
<name>A0A415FU67_BIFAD</name>
<protein>
    <recommendedName>
        <fullName evidence="3">HNH endonuclease</fullName>
    </recommendedName>
</protein>
<evidence type="ECO:0000313" key="2">
    <source>
        <dbReference type="Proteomes" id="UP000285262"/>
    </source>
</evidence>
<dbReference type="Pfam" id="PF12639">
    <property type="entry name" value="Colicin-DNase"/>
    <property type="match status" value="1"/>
</dbReference>
<accession>A0A415FU67</accession>
<evidence type="ECO:0008006" key="3">
    <source>
        <dbReference type="Google" id="ProtNLM"/>
    </source>
</evidence>
<proteinExistence type="predicted"/>
<dbReference type="EMBL" id="QRNG01000005">
    <property type="protein sequence ID" value="RHK26459.1"/>
    <property type="molecule type" value="Genomic_DNA"/>
</dbReference>
<comment type="caution">
    <text evidence="1">The sequence shown here is derived from an EMBL/GenBank/DDBJ whole genome shotgun (WGS) entry which is preliminary data.</text>
</comment>
<reference evidence="1 2" key="1">
    <citation type="submission" date="2018-08" db="EMBL/GenBank/DDBJ databases">
        <title>A genome reference for cultivated species of the human gut microbiota.</title>
        <authorList>
            <person name="Zou Y."/>
            <person name="Xue W."/>
            <person name="Luo G."/>
        </authorList>
    </citation>
    <scope>NUCLEOTIDE SEQUENCE [LARGE SCALE GENOMIC DNA]</scope>
    <source>
        <strain evidence="1 2">AF45-19</strain>
    </source>
</reference>
<evidence type="ECO:0000313" key="1">
    <source>
        <dbReference type="EMBL" id="RHK26459.1"/>
    </source>
</evidence>
<organism evidence="1 2">
    <name type="scientific">Bifidobacterium adolescentis</name>
    <dbReference type="NCBI Taxonomy" id="1680"/>
    <lineage>
        <taxon>Bacteria</taxon>
        <taxon>Bacillati</taxon>
        <taxon>Actinomycetota</taxon>
        <taxon>Actinomycetes</taxon>
        <taxon>Bifidobacteriales</taxon>
        <taxon>Bifidobacteriaceae</taxon>
        <taxon>Bifidobacterium</taxon>
    </lineage>
</organism>